<keyword evidence="6" id="KW-0547">Nucleotide-binding</keyword>
<feature type="domain" description="AMP-dependent synthetase/ligase" evidence="14">
    <location>
        <begin position="27"/>
        <end position="234"/>
    </location>
</feature>
<dbReference type="OrthoDB" id="10253869at2759"/>
<comment type="similarity">
    <text evidence="3">Belongs to the ATP-dependent AMP-binding enzyme family.</text>
</comment>
<dbReference type="Pfam" id="PF13193">
    <property type="entry name" value="AMP-binding_C"/>
    <property type="match status" value="1"/>
</dbReference>
<evidence type="ECO:0000256" key="12">
    <source>
        <dbReference type="ARBA" id="ARBA00023262"/>
    </source>
</evidence>
<evidence type="ECO:0000256" key="3">
    <source>
        <dbReference type="ARBA" id="ARBA00006432"/>
    </source>
</evidence>
<dbReference type="InterPro" id="IPR020845">
    <property type="entry name" value="AMP-binding_CS"/>
</dbReference>
<dbReference type="EC" id="1.13.12.7" evidence="4"/>
<keyword evidence="9 16" id="KW-0503">Monooxygenase</keyword>
<evidence type="ECO:0000256" key="1">
    <source>
        <dbReference type="ARBA" id="ARBA00001946"/>
    </source>
</evidence>
<name>A0A4C1TNW4_EUMVA</name>
<keyword evidence="6" id="KW-0067">ATP-binding</keyword>
<dbReference type="EMBL" id="BGZK01000072">
    <property type="protein sequence ID" value="GBP15531.1"/>
    <property type="molecule type" value="Genomic_DNA"/>
</dbReference>
<dbReference type="STRING" id="151549.A0A4C1TNW4"/>
<dbReference type="AlphaFoldDB" id="A0A4C1TNW4"/>
<dbReference type="GO" id="GO:0004497">
    <property type="term" value="F:monooxygenase activity"/>
    <property type="evidence" value="ECO:0007669"/>
    <property type="project" value="UniProtKB-KW"/>
</dbReference>
<keyword evidence="8" id="KW-0560">Oxidoreductase</keyword>
<evidence type="ECO:0000256" key="4">
    <source>
        <dbReference type="ARBA" id="ARBA00012532"/>
    </source>
</evidence>
<proteinExistence type="inferred from homology"/>
<evidence type="ECO:0000256" key="8">
    <source>
        <dbReference type="ARBA" id="ARBA00023002"/>
    </source>
</evidence>
<dbReference type="Pfam" id="PF00501">
    <property type="entry name" value="AMP-binding"/>
    <property type="match status" value="2"/>
</dbReference>
<evidence type="ECO:0000256" key="13">
    <source>
        <dbReference type="ARBA" id="ARBA00048497"/>
    </source>
</evidence>
<comment type="caution">
    <text evidence="16">The sequence shown here is derived from an EMBL/GenBank/DDBJ whole genome shotgun (WGS) entry which is preliminary data.</text>
</comment>
<feature type="domain" description="AMP-binding enzyme C-terminal" evidence="15">
    <location>
        <begin position="409"/>
        <end position="461"/>
    </location>
</feature>
<reference evidence="16 17" key="1">
    <citation type="journal article" date="2019" name="Commun. Biol.">
        <title>The bagworm genome reveals a unique fibroin gene that provides high tensile strength.</title>
        <authorList>
            <person name="Kono N."/>
            <person name="Nakamura H."/>
            <person name="Ohtoshi R."/>
            <person name="Tomita M."/>
            <person name="Numata K."/>
            <person name="Arakawa K."/>
        </authorList>
    </citation>
    <scope>NUCLEOTIDE SEQUENCE [LARGE SCALE GENOMIC DNA]</scope>
</reference>
<evidence type="ECO:0000256" key="7">
    <source>
        <dbReference type="ARBA" id="ARBA00022842"/>
    </source>
</evidence>
<dbReference type="SUPFAM" id="SSF56801">
    <property type="entry name" value="Acetyl-CoA synthetase-like"/>
    <property type="match status" value="1"/>
</dbReference>
<dbReference type="InterPro" id="IPR045851">
    <property type="entry name" value="AMP-bd_C_sf"/>
</dbReference>
<evidence type="ECO:0000313" key="16">
    <source>
        <dbReference type="EMBL" id="GBP15531.1"/>
    </source>
</evidence>
<evidence type="ECO:0000256" key="9">
    <source>
        <dbReference type="ARBA" id="ARBA00023033"/>
    </source>
</evidence>
<protein>
    <recommendedName>
        <fullName evidence="5">Luciferin 4-monooxygenase</fullName>
        <ecNumber evidence="4">1.13.12.7</ecNumber>
    </recommendedName>
</protein>
<keyword evidence="10" id="KW-0576">Peroxisome</keyword>
<evidence type="ECO:0000256" key="11">
    <source>
        <dbReference type="ARBA" id="ARBA00023223"/>
    </source>
</evidence>
<dbReference type="Gene3D" id="3.30.300.30">
    <property type="match status" value="1"/>
</dbReference>
<dbReference type="GO" id="GO:0008218">
    <property type="term" value="P:bioluminescence"/>
    <property type="evidence" value="ECO:0007669"/>
    <property type="project" value="UniProtKB-KW"/>
</dbReference>
<comment type="cofactor">
    <cofactor evidence="1">
        <name>Mg(2+)</name>
        <dbReference type="ChEBI" id="CHEBI:18420"/>
    </cofactor>
</comment>
<keyword evidence="11" id="KW-0455">Luminescence</keyword>
<evidence type="ECO:0000256" key="5">
    <source>
        <dbReference type="ARBA" id="ARBA00019043"/>
    </source>
</evidence>
<dbReference type="PROSITE" id="PS00455">
    <property type="entry name" value="AMP_BINDING"/>
    <property type="match status" value="1"/>
</dbReference>
<comment type="subcellular location">
    <subcellularLocation>
        <location evidence="2">Peroxisome</location>
    </subcellularLocation>
</comment>
<accession>A0A4C1TNW4</accession>
<dbReference type="PANTHER" id="PTHR24096">
    <property type="entry name" value="LONG-CHAIN-FATTY-ACID--COA LIGASE"/>
    <property type="match status" value="1"/>
</dbReference>
<dbReference type="Gene3D" id="3.40.50.980">
    <property type="match status" value="1"/>
</dbReference>
<keyword evidence="12" id="KW-0599">Photoprotein</keyword>
<dbReference type="Proteomes" id="UP000299102">
    <property type="component" value="Unassembled WGS sequence"/>
</dbReference>
<dbReference type="PANTHER" id="PTHR24096:SF423">
    <property type="entry name" value="GM05240P"/>
    <property type="match status" value="1"/>
</dbReference>
<dbReference type="InterPro" id="IPR000873">
    <property type="entry name" value="AMP-dep_synth/lig_dom"/>
</dbReference>
<dbReference type="InterPro" id="IPR042099">
    <property type="entry name" value="ANL_N_sf"/>
</dbReference>
<keyword evidence="17" id="KW-1185">Reference proteome</keyword>
<evidence type="ECO:0000256" key="6">
    <source>
        <dbReference type="ARBA" id="ARBA00022840"/>
    </source>
</evidence>
<gene>
    <name evidence="16" type="ORF">EVAR_9309_1</name>
</gene>
<dbReference type="InterPro" id="IPR025110">
    <property type="entry name" value="AMP-bd_C"/>
</dbReference>
<feature type="domain" description="AMP-dependent synthetase/ligase" evidence="14">
    <location>
        <begin position="236"/>
        <end position="359"/>
    </location>
</feature>
<organism evidence="16 17">
    <name type="scientific">Eumeta variegata</name>
    <name type="common">Bagworm moth</name>
    <name type="synonym">Eumeta japonica</name>
    <dbReference type="NCBI Taxonomy" id="151549"/>
    <lineage>
        <taxon>Eukaryota</taxon>
        <taxon>Metazoa</taxon>
        <taxon>Ecdysozoa</taxon>
        <taxon>Arthropoda</taxon>
        <taxon>Hexapoda</taxon>
        <taxon>Insecta</taxon>
        <taxon>Pterygota</taxon>
        <taxon>Neoptera</taxon>
        <taxon>Endopterygota</taxon>
        <taxon>Lepidoptera</taxon>
        <taxon>Glossata</taxon>
        <taxon>Ditrysia</taxon>
        <taxon>Tineoidea</taxon>
        <taxon>Psychidae</taxon>
        <taxon>Oiketicinae</taxon>
        <taxon>Eumeta</taxon>
    </lineage>
</organism>
<evidence type="ECO:0000259" key="14">
    <source>
        <dbReference type="Pfam" id="PF00501"/>
    </source>
</evidence>
<sequence>MLKDDKIIYGDSLLVPSHLNYGMFFLEKLKEHKNATALINATTGEQISYDRLMQHIVNFATSLENLGIGLGDTVGLCSENRIEYISSSVGVMCTGAIITLVNPSYSKDELGHTLKITKPKCLIMSPGAFKSSYEALRKLDFIKHYIIFGNETIKPAMMFEDLIAKNVNVHSFLAADVQGQSDGALVLYSSGTTGMPKGVLLTHLNLIISGSQPSGTKNKQVTLTVSPWCNTMGYLVESLTVVPPIVVVLAKSLHIHKYDVTSVITMYSGAAPLDLEVINATKKAFPNLMYIFQGYGMSEAAGAITRESEIAAKGPRPGSVGTVVPGLMIKVVDIEKRTVLGPNQPGEVCIKGPIIFKKYIGKSTADDFDEQGYFKTGDVAYYDDDGYLYVVDRIKELIKYKGWQVPPAELEALLLQHASVRDVGVVGAPDQLAGELPTAFIVKQSNANVTEKELVDFVQSKTLSDQFPKIRYYVTRPSTFQISYPMITTLTTALVAEAWASRSPANIIHVIIRLQVSPWKQLRGGVRFISEIPKSPSGKILRRRLREMLPTRSKL</sequence>
<dbReference type="GO" id="GO:0005777">
    <property type="term" value="C:peroxisome"/>
    <property type="evidence" value="ECO:0007669"/>
    <property type="project" value="UniProtKB-SubCell"/>
</dbReference>
<dbReference type="Gene3D" id="3.40.50.12780">
    <property type="entry name" value="N-terminal domain of ligase-like"/>
    <property type="match status" value="1"/>
</dbReference>
<evidence type="ECO:0000256" key="10">
    <source>
        <dbReference type="ARBA" id="ARBA00023140"/>
    </source>
</evidence>
<dbReference type="GO" id="GO:0016405">
    <property type="term" value="F:CoA-ligase activity"/>
    <property type="evidence" value="ECO:0007669"/>
    <property type="project" value="TreeGrafter"/>
</dbReference>
<keyword evidence="7" id="KW-0460">Magnesium</keyword>
<evidence type="ECO:0000256" key="2">
    <source>
        <dbReference type="ARBA" id="ARBA00004275"/>
    </source>
</evidence>
<comment type="catalytic activity">
    <reaction evidence="13">
        <text>firefly D-luciferin + ATP + O2 = firefly oxyluciferin + hnu + AMP + CO2 + diphosphate</text>
        <dbReference type="Rhea" id="RHEA:10732"/>
        <dbReference type="ChEBI" id="CHEBI:15379"/>
        <dbReference type="ChEBI" id="CHEBI:16526"/>
        <dbReference type="ChEBI" id="CHEBI:16792"/>
        <dbReference type="ChEBI" id="CHEBI:30212"/>
        <dbReference type="ChEBI" id="CHEBI:30616"/>
        <dbReference type="ChEBI" id="CHEBI:33019"/>
        <dbReference type="ChEBI" id="CHEBI:58038"/>
        <dbReference type="ChEBI" id="CHEBI:456215"/>
        <dbReference type="EC" id="1.13.12.7"/>
    </reaction>
</comment>
<evidence type="ECO:0000259" key="15">
    <source>
        <dbReference type="Pfam" id="PF13193"/>
    </source>
</evidence>
<dbReference type="GO" id="GO:0005524">
    <property type="term" value="F:ATP binding"/>
    <property type="evidence" value="ECO:0007669"/>
    <property type="project" value="UniProtKB-KW"/>
</dbReference>
<evidence type="ECO:0000313" key="17">
    <source>
        <dbReference type="Proteomes" id="UP000299102"/>
    </source>
</evidence>